<dbReference type="Proteomes" id="UP001524642">
    <property type="component" value="Unassembled WGS sequence"/>
</dbReference>
<accession>A0ABT1XF41</accession>
<organism evidence="4 5">
    <name type="scientific">Roseomonas populi</name>
    <dbReference type="NCBI Taxonomy" id="3121582"/>
    <lineage>
        <taxon>Bacteria</taxon>
        <taxon>Pseudomonadati</taxon>
        <taxon>Pseudomonadota</taxon>
        <taxon>Alphaproteobacteria</taxon>
        <taxon>Acetobacterales</taxon>
        <taxon>Roseomonadaceae</taxon>
        <taxon>Roseomonas</taxon>
    </lineage>
</organism>
<comment type="caution">
    <text evidence="4">The sequence shown here is derived from an EMBL/GenBank/DDBJ whole genome shotgun (WGS) entry which is preliminary data.</text>
</comment>
<dbReference type="PANTHER" id="PTHR47572:SF4">
    <property type="entry name" value="LACTONASE DRP35"/>
    <property type="match status" value="1"/>
</dbReference>
<sequence>MSKWTIGRRGAVLGLTALASARGAAAQAPAVVEEPIVVPGARLEKVFGEGFFLEGPAQGPDGAIYFSDITQTWRTGMAAGHIWRHDPRTGETRIFRSPSGMANGIRFDAQGRMVVAHGADFGSRIVTRTDLASGRATILAGLYGARPFNAPNDLDIDAAGRIWFTDPRYFGHEPVEQPAMGVYRIDPDGSVQLVLADVSRPNGIAVSPDGRALYVAEADFLLADRRIPASVPWRNRDMHILRYDLSPEGTPGNRRVLVDFDGEGGGGADGIRLDRDGNIYAAVQTARFGVRVYTSEGREIAFVPTPEKPTNVELAVVDGRTWLYIAAIAGGGLYRIETQIPPLRHGR</sequence>
<dbReference type="Pfam" id="PF08450">
    <property type="entry name" value="SGL"/>
    <property type="match status" value="1"/>
</dbReference>
<evidence type="ECO:0000313" key="5">
    <source>
        <dbReference type="Proteomes" id="UP001524642"/>
    </source>
</evidence>
<proteinExistence type="predicted"/>
<dbReference type="InterPro" id="IPR011042">
    <property type="entry name" value="6-blade_b-propeller_TolB-like"/>
</dbReference>
<name>A0ABT1XF41_9PROT</name>
<dbReference type="PANTHER" id="PTHR47572">
    <property type="entry name" value="LIPOPROTEIN-RELATED"/>
    <property type="match status" value="1"/>
</dbReference>
<dbReference type="InterPro" id="IPR013658">
    <property type="entry name" value="SGL"/>
</dbReference>
<dbReference type="RefSeq" id="WP_257719242.1">
    <property type="nucleotide sequence ID" value="NZ_JANJOU010000037.1"/>
</dbReference>
<dbReference type="EMBL" id="JANJOU010000037">
    <property type="protein sequence ID" value="MCR0985594.1"/>
    <property type="molecule type" value="Genomic_DNA"/>
</dbReference>
<evidence type="ECO:0000313" key="4">
    <source>
        <dbReference type="EMBL" id="MCR0985594.1"/>
    </source>
</evidence>
<protein>
    <submittedName>
        <fullName evidence="4">SMP-30/gluconolactonase/LRE family protein</fullName>
    </submittedName>
</protein>
<dbReference type="InterPro" id="IPR051262">
    <property type="entry name" value="SMP-30/CGR1_Lactonase"/>
</dbReference>
<evidence type="ECO:0000256" key="2">
    <source>
        <dbReference type="SAM" id="SignalP"/>
    </source>
</evidence>
<feature type="signal peptide" evidence="2">
    <location>
        <begin position="1"/>
        <end position="26"/>
    </location>
</feature>
<dbReference type="SUPFAM" id="SSF63829">
    <property type="entry name" value="Calcium-dependent phosphotriesterase"/>
    <property type="match status" value="1"/>
</dbReference>
<evidence type="ECO:0000256" key="1">
    <source>
        <dbReference type="ARBA" id="ARBA00022801"/>
    </source>
</evidence>
<evidence type="ECO:0000259" key="3">
    <source>
        <dbReference type="Pfam" id="PF08450"/>
    </source>
</evidence>
<dbReference type="Gene3D" id="2.120.10.30">
    <property type="entry name" value="TolB, C-terminal domain"/>
    <property type="match status" value="1"/>
</dbReference>
<keyword evidence="2" id="KW-0732">Signal</keyword>
<keyword evidence="5" id="KW-1185">Reference proteome</keyword>
<gene>
    <name evidence="4" type="ORF">NRP21_26430</name>
</gene>
<reference evidence="4 5" key="1">
    <citation type="submission" date="2022-06" db="EMBL/GenBank/DDBJ databases">
        <title>Roseomonas CN29.</title>
        <authorList>
            <person name="Cheng Y."/>
            <person name="He X."/>
        </authorList>
    </citation>
    <scope>NUCLEOTIDE SEQUENCE [LARGE SCALE GENOMIC DNA]</scope>
    <source>
        <strain evidence="4 5">CN29</strain>
    </source>
</reference>
<feature type="chain" id="PRO_5046388635" evidence="2">
    <location>
        <begin position="27"/>
        <end position="347"/>
    </location>
</feature>
<keyword evidence="1" id="KW-0378">Hydrolase</keyword>
<feature type="domain" description="SMP-30/Gluconolactonase/LRE-like region" evidence="3">
    <location>
        <begin position="61"/>
        <end position="326"/>
    </location>
</feature>